<dbReference type="GO" id="GO:0009055">
    <property type="term" value="F:electron transfer activity"/>
    <property type="evidence" value="ECO:0007669"/>
    <property type="project" value="InterPro"/>
</dbReference>
<keyword evidence="4 8" id="KW-0677">Repeat</keyword>
<dbReference type="SUPFAM" id="SSF46548">
    <property type="entry name" value="alpha-helical ferredoxin"/>
    <property type="match status" value="1"/>
</dbReference>
<keyword evidence="8" id="KW-0997">Cell inner membrane</keyword>
<comment type="similarity">
    <text evidence="8">Belongs to the 4Fe4S bacterial-type ferredoxin family. RnfC subfamily.</text>
</comment>
<dbReference type="InterPro" id="IPR011538">
    <property type="entry name" value="Nuo51_FMN-bd"/>
</dbReference>
<dbReference type="AlphaFoldDB" id="A0AAP6MJW8"/>
<comment type="caution">
    <text evidence="11">The sequence shown here is derived from an EMBL/GenBank/DDBJ whole genome shotgun (WGS) entry which is preliminary data.</text>
</comment>
<evidence type="ECO:0000256" key="7">
    <source>
        <dbReference type="ARBA" id="ARBA00023014"/>
    </source>
</evidence>
<dbReference type="EMBL" id="JAYGII010000004">
    <property type="protein sequence ID" value="MEA5444793.1"/>
    <property type="molecule type" value="Genomic_DNA"/>
</dbReference>
<feature type="binding site" evidence="8">
    <location>
        <position position="379"/>
    </location>
    <ligand>
        <name>[4Fe-4S] cluster</name>
        <dbReference type="ChEBI" id="CHEBI:49883"/>
        <label>1</label>
    </ligand>
</feature>
<keyword evidence="8" id="KW-0472">Membrane</keyword>
<dbReference type="GO" id="GO:0022900">
    <property type="term" value="P:electron transport chain"/>
    <property type="evidence" value="ECO:0007669"/>
    <property type="project" value="UniProtKB-UniRule"/>
</dbReference>
<feature type="domain" description="4Fe-4S ferredoxin-type" evidence="10">
    <location>
        <begin position="365"/>
        <end position="396"/>
    </location>
</feature>
<evidence type="ECO:0000256" key="2">
    <source>
        <dbReference type="ARBA" id="ARBA00022485"/>
    </source>
</evidence>
<evidence type="ECO:0000256" key="8">
    <source>
        <dbReference type="HAMAP-Rule" id="MF_00461"/>
    </source>
</evidence>
<dbReference type="Gene3D" id="3.30.70.20">
    <property type="match status" value="1"/>
</dbReference>
<name>A0AAP6MJW8_9GAMM</name>
<dbReference type="GO" id="GO:0051539">
    <property type="term" value="F:4 iron, 4 sulfur cluster binding"/>
    <property type="evidence" value="ECO:0007669"/>
    <property type="project" value="UniProtKB-KW"/>
</dbReference>
<dbReference type="InterPro" id="IPR037225">
    <property type="entry name" value="Nuo51_FMN-bd_sf"/>
</dbReference>
<evidence type="ECO:0000259" key="10">
    <source>
        <dbReference type="PROSITE" id="PS51379"/>
    </source>
</evidence>
<dbReference type="PANTHER" id="PTHR43034:SF2">
    <property type="entry name" value="ION-TRANSLOCATING OXIDOREDUCTASE COMPLEX SUBUNIT C"/>
    <property type="match status" value="1"/>
</dbReference>
<comment type="subcellular location">
    <subcellularLocation>
        <location evidence="8">Cell inner membrane</location>
        <topology evidence="8">Peripheral membrane protein</topology>
    </subcellularLocation>
</comment>
<feature type="binding site" evidence="8">
    <location>
        <position position="386"/>
    </location>
    <ligand>
        <name>[4Fe-4S] cluster</name>
        <dbReference type="ChEBI" id="CHEBI:49883"/>
        <label>2</label>
    </ligand>
</feature>
<dbReference type="InterPro" id="IPR026902">
    <property type="entry name" value="RnfC_N"/>
</dbReference>
<feature type="region of interest" description="Disordered" evidence="9">
    <location>
        <begin position="469"/>
        <end position="494"/>
    </location>
</feature>
<feature type="domain" description="4Fe-4S ferredoxin-type" evidence="10">
    <location>
        <begin position="406"/>
        <end position="435"/>
    </location>
</feature>
<dbReference type="Pfam" id="PF13183">
    <property type="entry name" value="Fer4_8"/>
    <property type="match status" value="1"/>
</dbReference>
<organism evidence="11 12">
    <name type="scientific">Natronospira elongata</name>
    <dbReference type="NCBI Taxonomy" id="3110268"/>
    <lineage>
        <taxon>Bacteria</taxon>
        <taxon>Pseudomonadati</taxon>
        <taxon>Pseudomonadota</taxon>
        <taxon>Gammaproteobacteria</taxon>
        <taxon>Natronospirales</taxon>
        <taxon>Natronospiraceae</taxon>
        <taxon>Natronospira</taxon>
    </lineage>
</organism>
<reference evidence="11 12" key="1">
    <citation type="submission" date="2023-12" db="EMBL/GenBank/DDBJ databases">
        <title>Whole-genome sequencing of halo(alkali)philic microorganisms from hypersaline lakes.</title>
        <authorList>
            <person name="Sorokin D.Y."/>
            <person name="Merkel A.Y."/>
            <person name="Messina E."/>
            <person name="Yakimov M."/>
        </authorList>
    </citation>
    <scope>NUCLEOTIDE SEQUENCE [LARGE SCALE GENOMIC DNA]</scope>
    <source>
        <strain evidence="11 12">AB-CW1</strain>
    </source>
</reference>
<evidence type="ECO:0000256" key="4">
    <source>
        <dbReference type="ARBA" id="ARBA00022737"/>
    </source>
</evidence>
<keyword evidence="7 8" id="KW-0411">Iron-sulfur</keyword>
<dbReference type="InterPro" id="IPR017900">
    <property type="entry name" value="4Fe4S_Fe_S_CS"/>
</dbReference>
<keyword evidence="5 8" id="KW-0249">Electron transport</keyword>
<keyword evidence="3 8" id="KW-0479">Metal-binding</keyword>
<feature type="binding site" evidence="8">
    <location>
        <position position="415"/>
    </location>
    <ligand>
        <name>[4Fe-4S] cluster</name>
        <dbReference type="ChEBI" id="CHEBI:49883"/>
        <label>2</label>
    </ligand>
</feature>
<accession>A0AAP6MJW8</accession>
<evidence type="ECO:0000313" key="11">
    <source>
        <dbReference type="EMBL" id="MEA5444793.1"/>
    </source>
</evidence>
<dbReference type="HAMAP" id="MF_00461">
    <property type="entry name" value="RsxC_RnfC"/>
    <property type="match status" value="1"/>
</dbReference>
<dbReference type="PROSITE" id="PS51379">
    <property type="entry name" value="4FE4S_FER_2"/>
    <property type="match status" value="2"/>
</dbReference>
<dbReference type="NCBIfam" id="TIGR01945">
    <property type="entry name" value="rnfC"/>
    <property type="match status" value="1"/>
</dbReference>
<evidence type="ECO:0000256" key="9">
    <source>
        <dbReference type="SAM" id="MobiDB-lite"/>
    </source>
</evidence>
<dbReference type="Pfam" id="PF01512">
    <property type="entry name" value="Complex1_51K"/>
    <property type="match status" value="1"/>
</dbReference>
<dbReference type="Proteomes" id="UP001302316">
    <property type="component" value="Unassembled WGS sequence"/>
</dbReference>
<feature type="binding site" evidence="8">
    <location>
        <position position="425"/>
    </location>
    <ligand>
        <name>[4Fe-4S] cluster</name>
        <dbReference type="ChEBI" id="CHEBI:49883"/>
        <label>1</label>
    </ligand>
</feature>
<evidence type="ECO:0000313" key="12">
    <source>
        <dbReference type="Proteomes" id="UP001302316"/>
    </source>
</evidence>
<dbReference type="NCBIfam" id="NF003454">
    <property type="entry name" value="PRK05035.1"/>
    <property type="match status" value="1"/>
</dbReference>
<keyword evidence="2 8" id="KW-0004">4Fe-4S</keyword>
<dbReference type="PANTHER" id="PTHR43034">
    <property type="entry name" value="ION-TRANSLOCATING OXIDOREDUCTASE COMPLEX SUBUNIT C"/>
    <property type="match status" value="1"/>
</dbReference>
<evidence type="ECO:0000256" key="6">
    <source>
        <dbReference type="ARBA" id="ARBA00023004"/>
    </source>
</evidence>
<dbReference type="Gene3D" id="3.40.50.11540">
    <property type="entry name" value="NADH-ubiquinone oxidoreductase 51kDa subunit"/>
    <property type="match status" value="1"/>
</dbReference>
<comment type="function">
    <text evidence="8">Part of a membrane-bound complex that couples electron transfer with translocation of ions across the membrane.</text>
</comment>
<dbReference type="GO" id="GO:0005886">
    <property type="term" value="C:plasma membrane"/>
    <property type="evidence" value="ECO:0007669"/>
    <property type="project" value="UniProtKB-SubCell"/>
</dbReference>
<feature type="binding site" evidence="8">
    <location>
        <position position="421"/>
    </location>
    <ligand>
        <name>[4Fe-4S] cluster</name>
        <dbReference type="ChEBI" id="CHEBI:49883"/>
        <label>2</label>
    </ligand>
</feature>
<sequence>MENPQSLHGFPGGLALDPRKAMSTEQPLLRLPLGFEYVLPLLQHEGDPAEPVVAVGERVLRGQVIARAEGYFSLPIHAPTSGTVTAVEPRPIPHPSGLLADCIVIEADGLDEEEQSRPAIENPAAVHPSRLRNRLRECGVAGLGGAAFPTHVKLNPTGERQAEVLIINGAQCEPYISCDDMLLRERADEVIAGVQTMLVALDCPRALVAIEADTPEAMAAVDAAIEASKDERIERVMVPTVYPEGGERQLIQTLLGREVPSGGLPIDVGAICHNVGTALAAWRAIHYGEALTERVVTVTGEGVHQPRNVIARLGTPVADLLSFCGGYTGSAERLIMGGPMMGFALSNDQIPVVKGSTCVLAASDTEVVTEKHAMPCIRCGECAEVCPASLLPQQLYWHARDRDLEEAEAYHLFDCIECGCCDVVCPSHIPLVQYFRAAKTEIWARQQERQKSELARRRYEERQARLAREAEEKKRRLEEKKASLAARKKGDKEVKSEIDAILSRVKARRQQDSGEKGD</sequence>
<comment type="subunit">
    <text evidence="8">The complex is composed of six subunits: RnfA, RnfB, RnfC, RnfD, RnfE and RnfG.</text>
</comment>
<protein>
    <recommendedName>
        <fullName evidence="8">Ion-translocating oxidoreductase complex subunit C</fullName>
        <ecNumber evidence="8">7.-.-.-</ecNumber>
    </recommendedName>
    <alternativeName>
        <fullName evidence="8">Rnf electron transport complex subunit C</fullName>
    </alternativeName>
</protein>
<gene>
    <name evidence="11" type="primary">rsxC</name>
    <name evidence="8" type="synonym">rnfC</name>
    <name evidence="11" type="ORF">VCB98_03060</name>
</gene>
<feature type="binding site" evidence="8">
    <location>
        <position position="376"/>
    </location>
    <ligand>
        <name>[4Fe-4S] cluster</name>
        <dbReference type="ChEBI" id="CHEBI:49883"/>
        <label>1</label>
    </ligand>
</feature>
<feature type="binding site" evidence="8">
    <location>
        <position position="418"/>
    </location>
    <ligand>
        <name>[4Fe-4S] cluster</name>
        <dbReference type="ChEBI" id="CHEBI:49883"/>
        <label>2</label>
    </ligand>
</feature>
<comment type="cofactor">
    <cofactor evidence="8">
        <name>[4Fe-4S] cluster</name>
        <dbReference type="ChEBI" id="CHEBI:49883"/>
    </cofactor>
    <text evidence="8">Binds 2 [4Fe-4S] clusters per subunit.</text>
</comment>
<keyword evidence="12" id="KW-1185">Reference proteome</keyword>
<evidence type="ECO:0000256" key="3">
    <source>
        <dbReference type="ARBA" id="ARBA00022723"/>
    </source>
</evidence>
<dbReference type="SUPFAM" id="SSF142019">
    <property type="entry name" value="Nqo1 FMN-binding domain-like"/>
    <property type="match status" value="1"/>
</dbReference>
<evidence type="ECO:0000256" key="5">
    <source>
        <dbReference type="ARBA" id="ARBA00022982"/>
    </source>
</evidence>
<dbReference type="PROSITE" id="PS00198">
    <property type="entry name" value="4FE4S_FER_1"/>
    <property type="match status" value="1"/>
</dbReference>
<evidence type="ECO:0000256" key="1">
    <source>
        <dbReference type="ARBA" id="ARBA00022448"/>
    </source>
</evidence>
<keyword evidence="8" id="KW-1003">Cell membrane</keyword>
<dbReference type="InterPro" id="IPR019554">
    <property type="entry name" value="Soluble_ligand-bd"/>
</dbReference>
<dbReference type="EC" id="7.-.-.-" evidence="8"/>
<keyword evidence="1 8" id="KW-0813">Transport</keyword>
<keyword evidence="6 8" id="KW-0408">Iron</keyword>
<feature type="binding site" evidence="8">
    <location>
        <position position="382"/>
    </location>
    <ligand>
        <name>[4Fe-4S] cluster</name>
        <dbReference type="ChEBI" id="CHEBI:49883"/>
        <label>1</label>
    </ligand>
</feature>
<dbReference type="Pfam" id="PF10531">
    <property type="entry name" value="SLBB"/>
    <property type="match status" value="1"/>
</dbReference>
<dbReference type="FunFam" id="3.30.70.20:FF:000044">
    <property type="entry name" value="Ion-translocating oxidoreductase complex subunit C"/>
    <property type="match status" value="1"/>
</dbReference>
<keyword evidence="8" id="KW-1278">Translocase</keyword>
<proteinExistence type="inferred from homology"/>
<dbReference type="InterPro" id="IPR010208">
    <property type="entry name" value="Ion_transpt_RnfC/RsxC"/>
</dbReference>
<dbReference type="GO" id="GO:0046872">
    <property type="term" value="F:metal ion binding"/>
    <property type="evidence" value="ECO:0007669"/>
    <property type="project" value="UniProtKB-KW"/>
</dbReference>
<dbReference type="Pfam" id="PF13375">
    <property type="entry name" value="RnfC_N"/>
    <property type="match status" value="1"/>
</dbReference>
<dbReference type="InterPro" id="IPR017896">
    <property type="entry name" value="4Fe4S_Fe-S-bd"/>
</dbReference>